<gene>
    <name evidence="1" type="ORF">O6H91_07G124700</name>
</gene>
<name>A0ACC2D9S8_DIPCM</name>
<comment type="caution">
    <text evidence="1">The sequence shown here is derived from an EMBL/GenBank/DDBJ whole genome shotgun (WGS) entry which is preliminary data.</text>
</comment>
<dbReference type="Proteomes" id="UP001162992">
    <property type="component" value="Chromosome 7"/>
</dbReference>
<keyword evidence="2" id="KW-1185">Reference proteome</keyword>
<organism evidence="1 2">
    <name type="scientific">Diphasiastrum complanatum</name>
    <name type="common">Issler's clubmoss</name>
    <name type="synonym">Lycopodium complanatum</name>
    <dbReference type="NCBI Taxonomy" id="34168"/>
    <lineage>
        <taxon>Eukaryota</taxon>
        <taxon>Viridiplantae</taxon>
        <taxon>Streptophyta</taxon>
        <taxon>Embryophyta</taxon>
        <taxon>Tracheophyta</taxon>
        <taxon>Lycopodiopsida</taxon>
        <taxon>Lycopodiales</taxon>
        <taxon>Lycopodiaceae</taxon>
        <taxon>Lycopodioideae</taxon>
        <taxon>Diphasiastrum</taxon>
    </lineage>
</organism>
<evidence type="ECO:0000313" key="2">
    <source>
        <dbReference type="Proteomes" id="UP001162992"/>
    </source>
</evidence>
<sequence>MIWFFQALLLLSQCWSFAVANPWDDNHQMMSAITSKVGPVGVRSHLFQAPNQAKASQSDQTIAVSDALVPEQPLILSYHNGPLLVGSNDTINMYVIFYGSFSRPQRGTLRAFFQSFAPSKQDSKSFPTVSKWWSVTRHYVDVHQSPVAKILRPAGELWDRKYSRGRQLNQSDIESLILGSTFSFDPHGIYLVLTAEDVSVKGFCTQFCGQHFYTFPKDAKGHQIPYAWVGNPAKQCPGLCSWPYSKPDEAFLGPDTPALVPPNGDAGIDGMIISLGDSLASIATDPYITGYYQGNGAEPLEAAGACKGAYGPNSFPGFPGELSIDSTTGSSFNVYGARKRKFLMPWIWNPSTLACSG</sequence>
<protein>
    <submittedName>
        <fullName evidence="1">Uncharacterized protein</fullName>
    </submittedName>
</protein>
<evidence type="ECO:0000313" key="1">
    <source>
        <dbReference type="EMBL" id="KAJ7550913.1"/>
    </source>
</evidence>
<proteinExistence type="predicted"/>
<accession>A0ACC2D9S8</accession>
<reference evidence="2" key="1">
    <citation type="journal article" date="2024" name="Proc. Natl. Acad. Sci. U.S.A.">
        <title>Extraordinary preservation of gene collinearity over three hundred million years revealed in homosporous lycophytes.</title>
        <authorList>
            <person name="Li C."/>
            <person name="Wickell D."/>
            <person name="Kuo L.Y."/>
            <person name="Chen X."/>
            <person name="Nie B."/>
            <person name="Liao X."/>
            <person name="Peng D."/>
            <person name="Ji J."/>
            <person name="Jenkins J."/>
            <person name="Williams M."/>
            <person name="Shu S."/>
            <person name="Plott C."/>
            <person name="Barry K."/>
            <person name="Rajasekar S."/>
            <person name="Grimwood J."/>
            <person name="Han X."/>
            <person name="Sun S."/>
            <person name="Hou Z."/>
            <person name="He W."/>
            <person name="Dai G."/>
            <person name="Sun C."/>
            <person name="Schmutz J."/>
            <person name="Leebens-Mack J.H."/>
            <person name="Li F.W."/>
            <person name="Wang L."/>
        </authorList>
    </citation>
    <scope>NUCLEOTIDE SEQUENCE [LARGE SCALE GENOMIC DNA]</scope>
    <source>
        <strain evidence="2">cv. PW_Plant_1</strain>
    </source>
</reference>
<dbReference type="EMBL" id="CM055098">
    <property type="protein sequence ID" value="KAJ7550913.1"/>
    <property type="molecule type" value="Genomic_DNA"/>
</dbReference>